<dbReference type="Gene3D" id="2.60.120.200">
    <property type="match status" value="1"/>
</dbReference>
<dbReference type="GO" id="GO:0009888">
    <property type="term" value="P:tissue development"/>
    <property type="evidence" value="ECO:0007669"/>
    <property type="project" value="UniProtKB-ARBA"/>
</dbReference>
<dbReference type="CDD" id="cd06263">
    <property type="entry name" value="MAM"/>
    <property type="match status" value="1"/>
</dbReference>
<dbReference type="InterPro" id="IPR002369">
    <property type="entry name" value="Integrin_bsu_VWA"/>
</dbReference>
<dbReference type="FunFam" id="2.60.120.290:FF:000010">
    <property type="entry name" value="Neuropilin"/>
    <property type="match status" value="1"/>
</dbReference>
<evidence type="ECO:0000256" key="30">
    <source>
        <dbReference type="ARBA" id="ARBA00023136"/>
    </source>
</evidence>
<keyword evidence="24 38" id="KW-0130">Cell adhesion</keyword>
<keyword evidence="19" id="KW-0732">Signal</keyword>
<dbReference type="InterPro" id="IPR008979">
    <property type="entry name" value="Galactose-bd-like_sf"/>
</dbReference>
<keyword evidence="16" id="KW-0358">Heparin-binding</keyword>
<dbReference type="GO" id="GO:0005925">
    <property type="term" value="C:focal adhesion"/>
    <property type="evidence" value="ECO:0007669"/>
    <property type="project" value="UniProtKB-SubCell"/>
</dbReference>
<keyword evidence="35" id="KW-0966">Cell projection</keyword>
<dbReference type="PANTHER" id="PTHR10082">
    <property type="entry name" value="INTEGRIN BETA SUBUNIT"/>
    <property type="match status" value="1"/>
</dbReference>
<feature type="domain" description="CUB" evidence="41">
    <location>
        <begin position="1"/>
        <end position="74"/>
    </location>
</feature>
<comment type="similarity">
    <text evidence="9 38">Belongs to the integrin beta chain family.</text>
</comment>
<evidence type="ECO:0000256" key="23">
    <source>
        <dbReference type="ARBA" id="ARBA00022842"/>
    </source>
</evidence>
<evidence type="ECO:0000256" key="15">
    <source>
        <dbReference type="ARBA" id="ARBA00022657"/>
    </source>
</evidence>
<feature type="domain" description="F5/8 type C" evidence="42">
    <location>
        <begin position="231"/>
        <end position="380"/>
    </location>
</feature>
<dbReference type="Pfam" id="PF11980">
    <property type="entry name" value="DUF3481"/>
    <property type="match status" value="1"/>
</dbReference>
<dbReference type="InterPro" id="IPR057073">
    <property type="entry name" value="EGF_integrin_2"/>
</dbReference>
<evidence type="ECO:0000256" key="11">
    <source>
        <dbReference type="ARBA" id="ARBA00022475"/>
    </source>
</evidence>
<dbReference type="InterPro" id="IPR036349">
    <property type="entry name" value="Integrin_bsu_tail_dom_sf"/>
</dbReference>
<feature type="region of interest" description="Disordered" evidence="39">
    <location>
        <begin position="903"/>
        <end position="935"/>
    </location>
</feature>
<dbReference type="FunFam" id="1.20.5.100:FF:000002">
    <property type="entry name" value="Integrin beta"/>
    <property type="match status" value="1"/>
</dbReference>
<evidence type="ECO:0000259" key="43">
    <source>
        <dbReference type="PROSITE" id="PS50060"/>
    </source>
</evidence>
<evidence type="ECO:0000256" key="38">
    <source>
        <dbReference type="RuleBase" id="RU000633"/>
    </source>
</evidence>
<evidence type="ECO:0000313" key="44">
    <source>
        <dbReference type="EMBL" id="MBZ3871588.1"/>
    </source>
</evidence>
<feature type="domain" description="CUB" evidence="41">
    <location>
        <begin position="103"/>
        <end position="221"/>
    </location>
</feature>
<evidence type="ECO:0000256" key="32">
    <source>
        <dbReference type="ARBA" id="ARBA00023170"/>
    </source>
</evidence>
<dbReference type="Proteomes" id="UP001166674">
    <property type="component" value="Unassembled WGS sequence"/>
</dbReference>
<feature type="compositionally biased region" description="Basic and acidic residues" evidence="39">
    <location>
        <begin position="789"/>
        <end position="799"/>
    </location>
</feature>
<dbReference type="PROSITE" id="PS01180">
    <property type="entry name" value="CUB"/>
    <property type="match status" value="2"/>
</dbReference>
<keyword evidence="34" id="KW-0357">Heparan sulfate</keyword>
<evidence type="ECO:0000256" key="17">
    <source>
        <dbReference type="ARBA" id="ARBA00022692"/>
    </source>
</evidence>
<dbReference type="GO" id="GO:0043236">
    <property type="term" value="F:laminin binding"/>
    <property type="evidence" value="ECO:0007669"/>
    <property type="project" value="TreeGrafter"/>
</dbReference>
<keyword evidence="31" id="KW-1015">Disulfide bond</keyword>
<comment type="caution">
    <text evidence="37">Lacks conserved residue(s) required for the propagation of feature annotation.</text>
</comment>
<dbReference type="FunFam" id="2.60.120.200:FF:000043">
    <property type="entry name" value="Neuropilin"/>
    <property type="match status" value="1"/>
</dbReference>
<dbReference type="PROSITE" id="PS50022">
    <property type="entry name" value="FA58C_3"/>
    <property type="match status" value="2"/>
</dbReference>
<reference evidence="44" key="1">
    <citation type="submission" date="2020-03" db="EMBL/GenBank/DDBJ databases">
        <title>Studies in the Genomics of Life Span.</title>
        <authorList>
            <person name="Glass D."/>
        </authorList>
    </citation>
    <scope>NUCLEOTIDE SEQUENCE</scope>
    <source>
        <strain evidence="44">SUZIE</strain>
        <tissue evidence="44">Muscle</tissue>
    </source>
</reference>
<dbReference type="FunFam" id="2.60.40.1510:FF:000003">
    <property type="entry name" value="Integrin beta"/>
    <property type="match status" value="1"/>
</dbReference>
<evidence type="ECO:0000256" key="19">
    <source>
        <dbReference type="ARBA" id="ARBA00022729"/>
    </source>
</evidence>
<dbReference type="Pfam" id="PF18372">
    <property type="entry name" value="I-EGF_1"/>
    <property type="match status" value="1"/>
</dbReference>
<dbReference type="Pfam" id="PF00362">
    <property type="entry name" value="Integrin_beta"/>
    <property type="match status" value="1"/>
</dbReference>
<proteinExistence type="inferred from homology"/>
<dbReference type="PRINTS" id="PR00020">
    <property type="entry name" value="MAMDOMAIN"/>
</dbReference>
<dbReference type="FunFam" id="2.10.25.10:FF:000043">
    <property type="entry name" value="Integrin beta"/>
    <property type="match status" value="1"/>
</dbReference>
<evidence type="ECO:0000259" key="42">
    <source>
        <dbReference type="PROSITE" id="PS50022"/>
    </source>
</evidence>
<keyword evidence="33" id="KW-0325">Glycoprotein</keyword>
<dbReference type="PRINTS" id="PR01186">
    <property type="entry name" value="INTEGRINB"/>
</dbReference>
<dbReference type="GO" id="GO:0042127">
    <property type="term" value="P:regulation of cell population proliferation"/>
    <property type="evidence" value="ECO:0007669"/>
    <property type="project" value="UniProtKB-ARBA"/>
</dbReference>
<dbReference type="FunFam" id="2.10.25.10:FF:000075">
    <property type="entry name" value="Integrin beta"/>
    <property type="match status" value="1"/>
</dbReference>
<keyword evidence="17 38" id="KW-0812">Transmembrane</keyword>
<evidence type="ECO:0000256" key="16">
    <source>
        <dbReference type="ARBA" id="ARBA00022674"/>
    </source>
</evidence>
<dbReference type="GO" id="GO:0014823">
    <property type="term" value="P:response to activity"/>
    <property type="evidence" value="ECO:0007669"/>
    <property type="project" value="UniProtKB-ARBA"/>
</dbReference>
<evidence type="ECO:0000256" key="5">
    <source>
        <dbReference type="ARBA" id="ARBA00004297"/>
    </source>
</evidence>
<evidence type="ECO:0000256" key="26">
    <source>
        <dbReference type="ARBA" id="ARBA00022949"/>
    </source>
</evidence>
<keyword evidence="10" id="KW-0217">Developmental protein</keyword>
<evidence type="ECO:0000256" key="39">
    <source>
        <dbReference type="SAM" id="MobiDB-lite"/>
    </source>
</evidence>
<dbReference type="PROSITE" id="PS50060">
    <property type="entry name" value="MAM_2"/>
    <property type="match status" value="1"/>
</dbReference>
<dbReference type="Gene3D" id="1.20.5.100">
    <property type="entry name" value="Cytochrome c1, transmembrane anchor, C-terminal"/>
    <property type="match status" value="1"/>
</dbReference>
<gene>
    <name evidence="44" type="ORF">SUZIE_113690</name>
</gene>
<dbReference type="SMART" id="SM00231">
    <property type="entry name" value="FA58C"/>
    <property type="match status" value="2"/>
</dbReference>
<dbReference type="GO" id="GO:0098609">
    <property type="term" value="P:cell-cell adhesion"/>
    <property type="evidence" value="ECO:0007669"/>
    <property type="project" value="TreeGrafter"/>
</dbReference>
<dbReference type="PROSITE" id="PS00740">
    <property type="entry name" value="MAM_1"/>
    <property type="match status" value="1"/>
</dbReference>
<evidence type="ECO:0000256" key="6">
    <source>
        <dbReference type="ARBA" id="ARBA00004510"/>
    </source>
</evidence>
<dbReference type="SUPFAM" id="SSF57196">
    <property type="entry name" value="EGF/Laminin"/>
    <property type="match status" value="2"/>
</dbReference>
<evidence type="ECO:0000256" key="1">
    <source>
        <dbReference type="ARBA" id="ARBA00004172"/>
    </source>
</evidence>
<keyword evidence="18" id="KW-0479">Metal-binding</keyword>
<dbReference type="CDD" id="cd00041">
    <property type="entry name" value="CUB"/>
    <property type="match status" value="2"/>
</dbReference>
<dbReference type="GO" id="GO:0007517">
    <property type="term" value="P:muscle organ development"/>
    <property type="evidence" value="ECO:0007669"/>
    <property type="project" value="UniProtKB-KW"/>
</dbReference>
<evidence type="ECO:0000256" key="36">
    <source>
        <dbReference type="ARBA" id="ARBA00062523"/>
    </source>
</evidence>
<dbReference type="SMART" id="SM01242">
    <property type="entry name" value="Integrin_B_tail"/>
    <property type="match status" value="1"/>
</dbReference>
<keyword evidence="14" id="KW-0597">Phosphoprotein</keyword>
<dbReference type="PROSITE" id="PS00243">
    <property type="entry name" value="I_EGF_1"/>
    <property type="match status" value="1"/>
</dbReference>
<dbReference type="SUPFAM" id="SSF53300">
    <property type="entry name" value="vWA-like"/>
    <property type="match status" value="1"/>
</dbReference>
<dbReference type="GO" id="GO:0048843">
    <property type="term" value="P:negative regulation of axon extension involved in axon guidance"/>
    <property type="evidence" value="ECO:0007669"/>
    <property type="project" value="UniProtKB-ARBA"/>
</dbReference>
<dbReference type="GO" id="GO:0030154">
    <property type="term" value="P:cell differentiation"/>
    <property type="evidence" value="ECO:0007669"/>
    <property type="project" value="UniProtKB-KW"/>
</dbReference>
<accession>A0AA41SPU4</accession>
<dbReference type="Gene3D" id="2.60.120.290">
    <property type="entry name" value="Spermadhesin, CUB domain"/>
    <property type="match status" value="2"/>
</dbReference>
<evidence type="ECO:0000256" key="8">
    <source>
        <dbReference type="ARBA" id="ARBA00006078"/>
    </source>
</evidence>
<evidence type="ECO:0000313" key="45">
    <source>
        <dbReference type="Proteomes" id="UP001166674"/>
    </source>
</evidence>
<dbReference type="GO" id="GO:0019960">
    <property type="term" value="F:C-X3-C chemokine binding"/>
    <property type="evidence" value="ECO:0007669"/>
    <property type="project" value="TreeGrafter"/>
</dbReference>
<dbReference type="FunFam" id="2.60.120.260:FF:000002">
    <property type="entry name" value="Coagulation factor VIII"/>
    <property type="match status" value="1"/>
</dbReference>
<evidence type="ECO:0000259" key="41">
    <source>
        <dbReference type="PROSITE" id="PS01180"/>
    </source>
</evidence>
<dbReference type="InterPro" id="IPR040622">
    <property type="entry name" value="EGF_integrin_1"/>
</dbReference>
<evidence type="ECO:0000256" key="25">
    <source>
        <dbReference type="ARBA" id="ARBA00022902"/>
    </source>
</evidence>
<keyword evidence="27" id="KW-0654">Proteoglycan</keyword>
<evidence type="ECO:0000256" key="20">
    <source>
        <dbReference type="ARBA" id="ARBA00022737"/>
    </source>
</evidence>
<dbReference type="GO" id="GO:0098639">
    <property type="term" value="F:collagen binding involved in cell-matrix adhesion"/>
    <property type="evidence" value="ECO:0007669"/>
    <property type="project" value="TreeGrafter"/>
</dbReference>
<dbReference type="FunFam" id="2.60.120.260:FF:000013">
    <property type="entry name" value="Neuropilin"/>
    <property type="match status" value="1"/>
</dbReference>
<dbReference type="GO" id="GO:0008201">
    <property type="term" value="F:heparin binding"/>
    <property type="evidence" value="ECO:0007669"/>
    <property type="project" value="UniProtKB-KW"/>
</dbReference>
<feature type="domain" description="MAM" evidence="43">
    <location>
        <begin position="604"/>
        <end position="767"/>
    </location>
</feature>
<dbReference type="Pfam" id="PF00629">
    <property type="entry name" value="MAM"/>
    <property type="match status" value="1"/>
</dbReference>
<evidence type="ECO:0000256" key="34">
    <source>
        <dbReference type="ARBA" id="ARBA00023207"/>
    </source>
</evidence>
<dbReference type="InterPro" id="IPR032695">
    <property type="entry name" value="Integrin_dom_sf"/>
</dbReference>
<name>A0AA41SPU4_SCICA</name>
<feature type="compositionally biased region" description="Basic and acidic residues" evidence="39">
    <location>
        <begin position="903"/>
        <end position="912"/>
    </location>
</feature>
<dbReference type="GO" id="GO:0045665">
    <property type="term" value="P:negative regulation of neuron differentiation"/>
    <property type="evidence" value="ECO:0007669"/>
    <property type="project" value="UniProtKB-ARBA"/>
</dbReference>
<dbReference type="SMART" id="SM00187">
    <property type="entry name" value="INB"/>
    <property type="match status" value="1"/>
</dbReference>
<dbReference type="GO" id="GO:0050921">
    <property type="term" value="P:positive regulation of chemotaxis"/>
    <property type="evidence" value="ECO:0007669"/>
    <property type="project" value="UniProtKB-ARBA"/>
</dbReference>
<dbReference type="InterPro" id="IPR015812">
    <property type="entry name" value="Integrin_bsu"/>
</dbReference>
<evidence type="ECO:0000256" key="10">
    <source>
        <dbReference type="ARBA" id="ARBA00022473"/>
    </source>
</evidence>
<evidence type="ECO:0000256" key="18">
    <source>
        <dbReference type="ARBA" id="ARBA00022723"/>
    </source>
</evidence>
<dbReference type="GO" id="GO:0007399">
    <property type="term" value="P:nervous system development"/>
    <property type="evidence" value="ECO:0007669"/>
    <property type="project" value="UniProtKB-KW"/>
</dbReference>
<dbReference type="GO" id="GO:0001525">
    <property type="term" value="P:angiogenesis"/>
    <property type="evidence" value="ECO:0007669"/>
    <property type="project" value="UniProtKB-KW"/>
</dbReference>
<evidence type="ECO:0000256" key="28">
    <source>
        <dbReference type="ARBA" id="ARBA00022989"/>
    </source>
</evidence>
<keyword evidence="13" id="KW-0517">Myogenesis</keyword>
<dbReference type="Gene3D" id="4.10.1240.30">
    <property type="match status" value="1"/>
</dbReference>
<evidence type="ECO:0000256" key="14">
    <source>
        <dbReference type="ARBA" id="ARBA00022553"/>
    </source>
</evidence>
<keyword evidence="32" id="KW-0675">Receptor</keyword>
<dbReference type="FunFam" id="2.60.120.290:FF:000003">
    <property type="entry name" value="Neuropilin"/>
    <property type="match status" value="1"/>
</dbReference>
<keyword evidence="30 40" id="KW-0472">Membrane</keyword>
<keyword evidence="20" id="KW-0677">Repeat</keyword>
<dbReference type="FunFam" id="2.10.25.10:FF:000155">
    <property type="entry name" value="Integrin beta"/>
    <property type="match status" value="1"/>
</dbReference>
<dbReference type="Gene3D" id="2.10.25.10">
    <property type="entry name" value="Laminin"/>
    <property type="match status" value="4"/>
</dbReference>
<evidence type="ECO:0000256" key="2">
    <source>
        <dbReference type="ARBA" id="ARBA00004199"/>
    </source>
</evidence>
<keyword evidence="26" id="KW-0965">Cell junction</keyword>
<dbReference type="GO" id="GO:0034679">
    <property type="term" value="C:integrin alpha9-beta1 complex"/>
    <property type="evidence" value="ECO:0007669"/>
    <property type="project" value="UniProtKB-ARBA"/>
</dbReference>
<keyword evidence="23" id="KW-0460">Magnesium</keyword>
<feature type="transmembrane region" description="Helical" evidence="40">
    <location>
        <begin position="1557"/>
        <end position="1579"/>
    </location>
</feature>
<dbReference type="GO" id="GO:0055037">
    <property type="term" value="C:recycling endosome"/>
    <property type="evidence" value="ECO:0007669"/>
    <property type="project" value="UniProtKB-SubCell"/>
</dbReference>
<evidence type="ECO:0000256" key="24">
    <source>
        <dbReference type="ARBA" id="ARBA00022889"/>
    </source>
</evidence>
<dbReference type="GO" id="GO:0005178">
    <property type="term" value="F:integrin binding"/>
    <property type="evidence" value="ECO:0007669"/>
    <property type="project" value="TreeGrafter"/>
</dbReference>
<evidence type="ECO:0000256" key="13">
    <source>
        <dbReference type="ARBA" id="ARBA00022541"/>
    </source>
</evidence>
<evidence type="ECO:0000256" key="12">
    <source>
        <dbReference type="ARBA" id="ARBA00022536"/>
    </source>
</evidence>
<dbReference type="GO" id="GO:0031966">
    <property type="term" value="C:mitochondrial membrane"/>
    <property type="evidence" value="ECO:0007669"/>
    <property type="project" value="UniProtKB-SubCell"/>
</dbReference>
<dbReference type="GO" id="GO:0051049">
    <property type="term" value="P:regulation of transport"/>
    <property type="evidence" value="ECO:0007669"/>
    <property type="project" value="UniProtKB-ARBA"/>
</dbReference>
<keyword evidence="29 38" id="KW-0401">Integrin</keyword>
<dbReference type="PROSITE" id="PS01285">
    <property type="entry name" value="FA58C_1"/>
    <property type="match status" value="2"/>
</dbReference>
<dbReference type="SUPFAM" id="SSF49785">
    <property type="entry name" value="Galactose-binding domain-like"/>
    <property type="match status" value="2"/>
</dbReference>
<dbReference type="GO" id="GO:0009986">
    <property type="term" value="C:cell surface"/>
    <property type="evidence" value="ECO:0007669"/>
    <property type="project" value="UniProtKB-ARBA"/>
</dbReference>
<dbReference type="SUPFAM" id="SSF49854">
    <property type="entry name" value="Spermadhesin, CUB domain"/>
    <property type="match status" value="2"/>
</dbReference>
<evidence type="ECO:0000256" key="33">
    <source>
        <dbReference type="ARBA" id="ARBA00023180"/>
    </source>
</evidence>
<dbReference type="GO" id="GO:0007229">
    <property type="term" value="P:integrin-mediated signaling pathway"/>
    <property type="evidence" value="ECO:0007669"/>
    <property type="project" value="UniProtKB-KW"/>
</dbReference>
<dbReference type="Pfam" id="PF07974">
    <property type="entry name" value="EGF_2"/>
    <property type="match status" value="1"/>
</dbReference>
<dbReference type="GO" id="GO:0032587">
    <property type="term" value="C:ruffle membrane"/>
    <property type="evidence" value="ECO:0007669"/>
    <property type="project" value="UniProtKB-SubCell"/>
</dbReference>
<dbReference type="Gene3D" id="2.60.40.1510">
    <property type="entry name" value="ntegrin, alpha v. Chain A, domain 3"/>
    <property type="match status" value="1"/>
</dbReference>
<evidence type="ECO:0000256" key="27">
    <source>
        <dbReference type="ARBA" id="ARBA00022974"/>
    </source>
</evidence>
<dbReference type="GO" id="GO:0030027">
    <property type="term" value="C:lamellipodium"/>
    <property type="evidence" value="ECO:0007669"/>
    <property type="project" value="UniProtKB-SubCell"/>
</dbReference>
<dbReference type="CDD" id="cd00057">
    <property type="entry name" value="FA58C"/>
    <property type="match status" value="2"/>
</dbReference>
<dbReference type="GO" id="GO:0045202">
    <property type="term" value="C:synapse"/>
    <property type="evidence" value="ECO:0007669"/>
    <property type="project" value="TreeGrafter"/>
</dbReference>
<dbReference type="InterPro" id="IPR035914">
    <property type="entry name" value="Sperma_CUB_dom_sf"/>
</dbReference>
<dbReference type="GO" id="GO:0030335">
    <property type="term" value="P:positive regulation of cell migration"/>
    <property type="evidence" value="ECO:0007669"/>
    <property type="project" value="UniProtKB-ARBA"/>
</dbReference>
<dbReference type="FunFam" id="4.10.1240.30:FF:000002">
    <property type="entry name" value="Integrin beta"/>
    <property type="match status" value="1"/>
</dbReference>
<dbReference type="PROSITE" id="PS01286">
    <property type="entry name" value="FA58C_2"/>
    <property type="match status" value="2"/>
</dbReference>
<evidence type="ECO:0000256" key="29">
    <source>
        <dbReference type="ARBA" id="ARBA00023037"/>
    </source>
</evidence>
<dbReference type="PROSITE" id="PS52047">
    <property type="entry name" value="I_EGF_2"/>
    <property type="match status" value="4"/>
</dbReference>
<dbReference type="InterPro" id="IPR012896">
    <property type="entry name" value="Integrin_bsu_tail"/>
</dbReference>
<keyword evidence="25" id="KW-0524">Neurogenesis</keyword>
<feature type="region of interest" description="Disordered" evidence="39">
    <location>
        <begin position="779"/>
        <end position="801"/>
    </location>
</feature>
<dbReference type="InterPro" id="IPR013320">
    <property type="entry name" value="ConA-like_dom_sf"/>
</dbReference>
<dbReference type="InterPro" id="IPR000421">
    <property type="entry name" value="FA58C"/>
</dbReference>
<dbReference type="GO" id="GO:0033627">
    <property type="term" value="P:cell adhesion mediated by integrin"/>
    <property type="evidence" value="ECO:0007669"/>
    <property type="project" value="TreeGrafter"/>
</dbReference>
<comment type="subunit">
    <text evidence="36">Homodimer, and heterodimer with NRP2. Binds PLXNB1. Interacts with FER. Interacts with VEGFA. Interacts with ABCB8/MITOSUR in mitochondria.</text>
</comment>
<dbReference type="InterPro" id="IPR013111">
    <property type="entry name" value="EGF_extracell"/>
</dbReference>
<keyword evidence="12" id="KW-0245">EGF-like domain</keyword>
<dbReference type="SUPFAM" id="SSF49899">
    <property type="entry name" value="Concanavalin A-like lectins/glucanases"/>
    <property type="match status" value="1"/>
</dbReference>
<dbReference type="SMART" id="SM00042">
    <property type="entry name" value="CUB"/>
    <property type="match status" value="2"/>
</dbReference>
<dbReference type="Pfam" id="PF00754">
    <property type="entry name" value="F5_F8_type_C"/>
    <property type="match status" value="2"/>
</dbReference>
<evidence type="ECO:0000256" key="4">
    <source>
        <dbReference type="ARBA" id="ARBA00004246"/>
    </source>
</evidence>
<dbReference type="InterPro" id="IPR022579">
    <property type="entry name" value="Neuropilin_C"/>
</dbReference>
<comment type="caution">
    <text evidence="44">The sequence shown here is derived from an EMBL/GenBank/DDBJ whole genome shotgun (WGS) entry which is preliminary data.</text>
</comment>
<dbReference type="InterPro" id="IPR000998">
    <property type="entry name" value="MAM_dom"/>
</dbReference>
<dbReference type="InterPro" id="IPR014836">
    <property type="entry name" value="Integrin_bsu_cyt_dom"/>
</dbReference>
<keyword evidence="11" id="KW-1003">Cell membrane</keyword>
<evidence type="ECO:0000256" key="21">
    <source>
        <dbReference type="ARBA" id="ARBA00022782"/>
    </source>
</evidence>
<dbReference type="SUPFAM" id="SSF69179">
    <property type="entry name" value="Integrin domains"/>
    <property type="match status" value="1"/>
</dbReference>
<evidence type="ECO:0000256" key="3">
    <source>
        <dbReference type="ARBA" id="ARBA00004223"/>
    </source>
</evidence>
<dbReference type="PANTHER" id="PTHR10082:SF28">
    <property type="entry name" value="INTEGRIN BETA-1"/>
    <property type="match status" value="1"/>
</dbReference>
<dbReference type="InterPro" id="IPR000859">
    <property type="entry name" value="CUB_dom"/>
</dbReference>
<keyword evidence="28 40" id="KW-1133">Transmembrane helix</keyword>
<keyword evidence="45" id="KW-1185">Reference proteome</keyword>
<dbReference type="EMBL" id="JAATJV010170333">
    <property type="protein sequence ID" value="MBZ3871588.1"/>
    <property type="molecule type" value="Genomic_DNA"/>
</dbReference>
<dbReference type="InterPro" id="IPR057243">
    <property type="entry name" value="Integrin_I-EGF_CS"/>
</dbReference>
<evidence type="ECO:0000256" key="37">
    <source>
        <dbReference type="PROSITE-ProRule" id="PRU00059"/>
    </source>
</evidence>
<dbReference type="Pfam" id="PF07965">
    <property type="entry name" value="Integrin_B_tail"/>
    <property type="match status" value="1"/>
</dbReference>
<feature type="domain" description="F5/8 type C" evidence="42">
    <location>
        <begin position="387"/>
        <end position="539"/>
    </location>
</feature>
<dbReference type="GO" id="GO:0042470">
    <property type="term" value="C:melanosome"/>
    <property type="evidence" value="ECO:0007669"/>
    <property type="project" value="UniProtKB-SubCell"/>
</dbReference>
<dbReference type="GO" id="GO:0046872">
    <property type="term" value="F:metal ion binding"/>
    <property type="evidence" value="ECO:0007669"/>
    <property type="project" value="UniProtKB-KW"/>
</dbReference>
<organism evidence="44 45">
    <name type="scientific">Sciurus carolinensis</name>
    <name type="common">Eastern gray squirrel</name>
    <dbReference type="NCBI Taxonomy" id="30640"/>
    <lineage>
        <taxon>Eukaryota</taxon>
        <taxon>Metazoa</taxon>
        <taxon>Chordata</taxon>
        <taxon>Craniata</taxon>
        <taxon>Vertebrata</taxon>
        <taxon>Euteleostomi</taxon>
        <taxon>Mammalia</taxon>
        <taxon>Eutheria</taxon>
        <taxon>Euarchontoglires</taxon>
        <taxon>Glires</taxon>
        <taxon>Rodentia</taxon>
        <taxon>Sciuromorpha</taxon>
        <taxon>Sciuridae</taxon>
        <taxon>Sciurinae</taxon>
        <taxon>Sciurini</taxon>
        <taxon>Sciurus</taxon>
    </lineage>
</organism>
<dbReference type="FunFam" id="3.40.50.410:FF:000002">
    <property type="entry name" value="Integrin beta"/>
    <property type="match status" value="1"/>
</dbReference>
<comment type="similarity">
    <text evidence="8">Belongs to the neuropilin family.</text>
</comment>
<evidence type="ECO:0000256" key="35">
    <source>
        <dbReference type="ARBA" id="ARBA00023273"/>
    </source>
</evidence>
<dbReference type="Pfam" id="PF00431">
    <property type="entry name" value="CUB"/>
    <property type="match status" value="2"/>
</dbReference>
<dbReference type="Pfam" id="PF23105">
    <property type="entry name" value="EGF_integrin"/>
    <property type="match status" value="1"/>
</dbReference>
<protein>
    <recommendedName>
        <fullName evidence="38">Integrin beta</fullName>
    </recommendedName>
</protein>
<keyword evidence="21" id="KW-0221">Differentiation</keyword>
<evidence type="ECO:0000256" key="40">
    <source>
        <dbReference type="SAM" id="Phobius"/>
    </source>
</evidence>
<dbReference type="Gene3D" id="2.60.120.260">
    <property type="entry name" value="Galactose-binding domain-like"/>
    <property type="match status" value="2"/>
</dbReference>
<comment type="subcellular location">
    <subcellularLocation>
        <location evidence="4">Cell junction</location>
        <location evidence="4">Focal adhesion</location>
    </subcellularLocation>
    <subcellularLocation>
        <location evidence="38">Cell membrane</location>
        <topology evidence="38">Single-pass type I membrane protein</topology>
    </subcellularLocation>
    <subcellularLocation>
        <location evidence="5">Cell projection</location>
        <location evidence="5">Invadopodium membrane</location>
        <topology evidence="5">Single-pass type I membrane protein</topology>
    </subcellularLocation>
    <subcellularLocation>
        <location evidence="6">Cell projection</location>
        <location evidence="6">Lamellipodium</location>
    </subcellularLocation>
    <subcellularLocation>
        <location evidence="2">Cell projection</location>
        <location evidence="2">Ruffle membrane</location>
        <topology evidence="2">Single-pass type I membrane protein</topology>
    </subcellularLocation>
    <subcellularLocation>
        <location evidence="3">Melanosome</location>
    </subcellularLocation>
    <subcellularLocation>
        <location evidence="7">Mitochondrion membrane</location>
        <topology evidence="7">Single-pass type I membrane protein</topology>
    </subcellularLocation>
    <subcellularLocation>
        <location evidence="1">Recycling endosome</location>
    </subcellularLocation>
</comment>
<evidence type="ECO:0000256" key="9">
    <source>
        <dbReference type="ARBA" id="ARBA00007449"/>
    </source>
</evidence>
<keyword evidence="22" id="KW-0106">Calcium</keyword>
<dbReference type="GO" id="GO:0001968">
    <property type="term" value="F:fibronectin binding"/>
    <property type="evidence" value="ECO:0007669"/>
    <property type="project" value="TreeGrafter"/>
</dbReference>
<dbReference type="GO" id="GO:0016477">
    <property type="term" value="P:cell migration"/>
    <property type="evidence" value="ECO:0007669"/>
    <property type="project" value="TreeGrafter"/>
</dbReference>
<dbReference type="SUPFAM" id="SSF69687">
    <property type="entry name" value="Integrin beta tail domain"/>
    <property type="match status" value="1"/>
</dbReference>
<dbReference type="Pfam" id="PF08725">
    <property type="entry name" value="Integrin_b_cyt"/>
    <property type="match status" value="1"/>
</dbReference>
<dbReference type="InterPro" id="IPR036465">
    <property type="entry name" value="vWFA_dom_sf"/>
</dbReference>
<dbReference type="SMART" id="SM01241">
    <property type="entry name" value="Integrin_b_cyt"/>
    <property type="match status" value="1"/>
</dbReference>
<evidence type="ECO:0000256" key="7">
    <source>
        <dbReference type="ARBA" id="ARBA00004583"/>
    </source>
</evidence>
<keyword evidence="15" id="KW-0037">Angiogenesis</keyword>
<dbReference type="SMART" id="SM00137">
    <property type="entry name" value="MAM"/>
    <property type="match status" value="1"/>
</dbReference>
<evidence type="ECO:0000256" key="31">
    <source>
        <dbReference type="ARBA" id="ARBA00023157"/>
    </source>
</evidence>
<sequence length="1626" mass="181677">MINFNPHFDLEDRDCKYDYVEVIDGENENGRLWGKFCGKIAPSPVVSSGPFLFIKFVSDYETHGAGFSIRYEIFKRVFPDLQPIFLLQDKALGRPNRTEGPECSQNYTTPSGVIKSPGFPEKYPNSLECTYIIFAPKMSEIILEFESFDLEPDSNPPGGMFCRYDRLEIWDGFPDVGPHIGRYCGQKTPGRIRSSSGILSMVFYTDSAIAKEGFSANYSVLQSSVSEDFKCMEALGMESGEIHSDQITASSQYSTNWSAERSRLNYPENGWTPGEDSYREWIQVDLGLLRFVTAVGTQGAISKETKKKYYVKTYRIDISSNGEDWITIKEGNKPVIFQGNTNPTDVALGVFPKPLITRFVRIKPMTWETGISMRFEVYGCKITDYPCSGMLGMVSGLISDSQITASNQGERNWMPENIRLVTSRSGWALPPAPHSYTNEWLQVDLGEEKIVRGIIIQGGKHRENKVFMRKFKIGYSNNGSDWKMIMDDSKRKPKSFEGNNNYDTPELRTFPPLSTRFIRIYPERATHGGLGLRMELLGCEVEAPTAGPTTPNGNPVDECDDDQANCHSGTGDDFQLTGGTTVLTTEKPTVIDSTIQSEFSTYGFNCEFGWGSHKTFCHWEHDNHVQLKWSVLTSKTGPIQDHTGDGNFIYSQADEHQKGKVARLVSPVVYSQNSAHCMTFWYHMSGSHVGTLRVKLRYQKPEEYDQLVWTAIGHQGDHWKEGRVLLHKSLKLYQVIFEGEIGKGNLGGIAVDDISINNHISQEDCAKPTDLDKKNTEIKIDETGSTPGYEHEGEGDKNISRKPGNVLKTLDPILITIIAMSALGVLLGAVCGVVLYCACWHNGMSERNLSALENYNFELVDEFKHLPLSRKETCSFNLLTFLQEGMPTSARCDDLEALKKKGCHPDDIENPRGSKNIKKNKNVTNRSKGTAEKLQPEDITQIQPQQLVLQLRSGEPQMFTLKFKRAEDYPIDLYYLMDLSYSMKDDLENVKSLGTDLMNEMRRITSDFRIGFGSFVEKTVMPYISTTPAKLRNPCTSEQNCTSPFSYINVLSLTDKGEIFNELVGKQRISGNLDSPEGGFDAIMQVAVCGSLIGWRNVTRLLVFSTDAGFHFAGDGKLGGIVLPNDGQCHLENDVYTMSHYYDYPSIAHLVQKLSENNIQTIFAVTEEFQPVYKELKNLIPKSAVGTLSANSSNVIQLIIDAYNSLSSEVILENSKLPEGVTINYKSYCKNGVNGTGENGRKCSNISIGDEVQFEISITSNKCPNKKSETIKIKPLGFTEEVEIILQFICECECQSEGIPESPKCHEGNGTFECGACRCNEGRVGRHCECSTDEVNSEDMDAYCRKENSSEICSNNGECVCGQCVCRKRDNTNEIYSGKFCECDNFNCDRSNGLICGGNGVCRCRVCECYPNYTGSACDCSLDTTPCMAVNGQICNGRGICECGVCKCTDPKFQGQTCETCQTCLGVCAEHKECVQCRAFNKGEKKDRCAQECSHFNLTKVESRDKLPQPIQVDPLSHCKEKDVDDCWFYFTYSVNGNNEAIVHVVETPDCPTGPDIIPIVAGVVAGIVLIGLALLLIWKLLMIIHDRREFAKFEKEKMNAKWDTGENPIYKSAVTTVVNPKYEGK</sequence>
<evidence type="ECO:0000256" key="22">
    <source>
        <dbReference type="ARBA" id="ARBA00022837"/>
    </source>
</evidence>
<dbReference type="GO" id="GO:0019901">
    <property type="term" value="F:protein kinase binding"/>
    <property type="evidence" value="ECO:0007669"/>
    <property type="project" value="TreeGrafter"/>
</dbReference>
<dbReference type="Gene3D" id="3.40.50.410">
    <property type="entry name" value="von Willebrand factor, type A domain"/>
    <property type="match status" value="1"/>
</dbReference>